<accession>A0ABV7M973</accession>
<sequence>MSSTPLFTQIFGEKGPDGTLVFLHATGLNGSAYRPLVEALEFDGQVIVPTLRGHGRTTLPADALGLTTWDVFADDITRFVGARRDGGPLVLAGHSAGAVTALLAARNIAPDLLLMIEPVVVPTVVARLARTPLRHFTTRQLPIARRAAARRTDFASREAALAAYRAKPFFASWHEDALRGYVGEGFHDTKDGVTLACRPDWESAMFGAQGHGFWPHLKHVCDRKVPVSILAAEKATTFPLAQRARAGKLGARLTEEKGSHMLPLEDPQGVAAWMRANLLTSSLPRV</sequence>
<feature type="domain" description="AB hydrolase-1" evidence="1">
    <location>
        <begin position="20"/>
        <end position="272"/>
    </location>
</feature>
<reference evidence="3" key="1">
    <citation type="journal article" date="2019" name="Int. J. Syst. Evol. Microbiol.">
        <title>The Global Catalogue of Microorganisms (GCM) 10K type strain sequencing project: providing services to taxonomists for standard genome sequencing and annotation.</title>
        <authorList>
            <consortium name="The Broad Institute Genomics Platform"/>
            <consortium name="The Broad Institute Genome Sequencing Center for Infectious Disease"/>
            <person name="Wu L."/>
            <person name="Ma J."/>
        </authorList>
    </citation>
    <scope>NUCLEOTIDE SEQUENCE [LARGE SCALE GENOMIC DNA]</scope>
    <source>
        <strain evidence="3">KCTC 22245</strain>
    </source>
</reference>
<comment type="caution">
    <text evidence="2">The sequence shown here is derived from an EMBL/GenBank/DDBJ whole genome shotgun (WGS) entry which is preliminary data.</text>
</comment>
<dbReference type="EMBL" id="JBHRVA010000002">
    <property type="protein sequence ID" value="MFC3301294.1"/>
    <property type="molecule type" value="Genomic_DNA"/>
</dbReference>
<evidence type="ECO:0000313" key="3">
    <source>
        <dbReference type="Proteomes" id="UP001595607"/>
    </source>
</evidence>
<keyword evidence="2" id="KW-0378">Hydrolase</keyword>
<dbReference type="InterPro" id="IPR050266">
    <property type="entry name" value="AB_hydrolase_sf"/>
</dbReference>
<name>A0ABV7M973_9PROT</name>
<evidence type="ECO:0000313" key="2">
    <source>
        <dbReference type="EMBL" id="MFC3301294.1"/>
    </source>
</evidence>
<organism evidence="2 3">
    <name type="scientific">Parvularcula lutaonensis</name>
    <dbReference type="NCBI Taxonomy" id="491923"/>
    <lineage>
        <taxon>Bacteria</taxon>
        <taxon>Pseudomonadati</taxon>
        <taxon>Pseudomonadota</taxon>
        <taxon>Alphaproteobacteria</taxon>
        <taxon>Parvularculales</taxon>
        <taxon>Parvularculaceae</taxon>
        <taxon>Parvularcula</taxon>
    </lineage>
</organism>
<dbReference type="GO" id="GO:0016787">
    <property type="term" value="F:hydrolase activity"/>
    <property type="evidence" value="ECO:0007669"/>
    <property type="project" value="UniProtKB-KW"/>
</dbReference>
<dbReference type="Pfam" id="PF12697">
    <property type="entry name" value="Abhydrolase_6"/>
    <property type="match status" value="1"/>
</dbReference>
<dbReference type="InterPro" id="IPR000073">
    <property type="entry name" value="AB_hydrolase_1"/>
</dbReference>
<evidence type="ECO:0000259" key="1">
    <source>
        <dbReference type="Pfam" id="PF12697"/>
    </source>
</evidence>
<dbReference type="PANTHER" id="PTHR43798:SF33">
    <property type="entry name" value="HYDROLASE, PUTATIVE (AFU_ORTHOLOGUE AFUA_2G14860)-RELATED"/>
    <property type="match status" value="1"/>
</dbReference>
<dbReference type="InterPro" id="IPR029058">
    <property type="entry name" value="AB_hydrolase_fold"/>
</dbReference>
<proteinExistence type="predicted"/>
<dbReference type="RefSeq" id="WP_189572015.1">
    <property type="nucleotide sequence ID" value="NZ_BMXU01000001.1"/>
</dbReference>
<dbReference type="Proteomes" id="UP001595607">
    <property type="component" value="Unassembled WGS sequence"/>
</dbReference>
<protein>
    <submittedName>
        <fullName evidence="2">Alpha/beta fold hydrolase</fullName>
    </submittedName>
</protein>
<dbReference type="SUPFAM" id="SSF53474">
    <property type="entry name" value="alpha/beta-Hydrolases"/>
    <property type="match status" value="1"/>
</dbReference>
<dbReference type="PANTHER" id="PTHR43798">
    <property type="entry name" value="MONOACYLGLYCEROL LIPASE"/>
    <property type="match status" value="1"/>
</dbReference>
<dbReference type="Gene3D" id="3.40.50.1820">
    <property type="entry name" value="alpha/beta hydrolase"/>
    <property type="match status" value="1"/>
</dbReference>
<keyword evidence="3" id="KW-1185">Reference proteome</keyword>
<gene>
    <name evidence="2" type="ORF">ACFONP_00930</name>
</gene>